<dbReference type="GO" id="GO:0005886">
    <property type="term" value="C:plasma membrane"/>
    <property type="evidence" value="ECO:0007669"/>
    <property type="project" value="TreeGrafter"/>
</dbReference>
<keyword evidence="17" id="KW-1185">Reference proteome</keyword>
<comment type="caution">
    <text evidence="16">The sequence shown here is derived from an EMBL/GenBank/DDBJ whole genome shotgun (WGS) entry which is preliminary data.</text>
</comment>
<dbReference type="PANTHER" id="PTHR27005:SF515">
    <property type="entry name" value="WALL-ASSOCIATED RECEPTOR KINASE-LIKE 10-RELATED"/>
    <property type="match status" value="1"/>
</dbReference>
<sequence length="567" mass="63789">MICENYPGTYICYLSERRKHMIFSGIGGALGLAIFTLPVLWWLHRLLKKRKIKKLKEKNFKRNGGILLQQQLSSSEVNVDKIRIFNSKELEKATDNFNTVRILGSGGQGCVYKGMLADGKIVAVKKSKLVDERKVKQFINEVVILSQIRHRNVVKLLGCCLETEVPLLVYEFIPNGTLYQYLHSEQNEEFPLTWEMSLQIATDVAGALSYLHSSASLPIYHRDIKSSNILLDERYKAKIADFGASRSIDIDQTHLTTRVQGTFGYLDPEFFQSSHFTEKSDVYSFGVVLVELLTGKKPITSTLEESQETRGLASLFLLSMEDNNVFDILDTRVLKHPSKEQIMAVANLAKRCLNLNGKNRPAMKEVVQHLESIRMSHMGSIIVQDHEELHQDIGTDQTTRTWEEFLFSESERSDQAEPGSQSGVRASRGDLVHDPLPQAPGPSALCISEVAKRGQMPNSYSDIKSSNILLDERYKAKIVDFGTSRSMDIDQTHLTTGVQGTFGYLDPEFFQSSHFTEKSNVYSIGVVLVELLTGKKPITSTLEETQGLASLFVVSMEDNNVFDILDT</sequence>
<evidence type="ECO:0000256" key="8">
    <source>
        <dbReference type="ARBA" id="ARBA00022840"/>
    </source>
</evidence>
<dbReference type="FunFam" id="3.30.200.20:FF:000043">
    <property type="entry name" value="Wall-associated receptor kinase 2"/>
    <property type="match status" value="1"/>
</dbReference>
<keyword evidence="4 14" id="KW-0812">Transmembrane</keyword>
<evidence type="ECO:0000256" key="2">
    <source>
        <dbReference type="ARBA" id="ARBA00022527"/>
    </source>
</evidence>
<dbReference type="Proteomes" id="UP000593562">
    <property type="component" value="Unassembled WGS sequence"/>
</dbReference>
<evidence type="ECO:0000256" key="6">
    <source>
        <dbReference type="ARBA" id="ARBA00022741"/>
    </source>
</evidence>
<dbReference type="FunFam" id="1.10.510.10:FF:000084">
    <property type="entry name" value="Wall-associated receptor kinase 2"/>
    <property type="match status" value="1"/>
</dbReference>
<dbReference type="SUPFAM" id="SSF56112">
    <property type="entry name" value="Protein kinase-like (PK-like)"/>
    <property type="match status" value="2"/>
</dbReference>
<evidence type="ECO:0000256" key="3">
    <source>
        <dbReference type="ARBA" id="ARBA00022679"/>
    </source>
</evidence>
<dbReference type="GO" id="GO:0007166">
    <property type="term" value="P:cell surface receptor signaling pathway"/>
    <property type="evidence" value="ECO:0007669"/>
    <property type="project" value="InterPro"/>
</dbReference>
<keyword evidence="16" id="KW-0675">Receptor</keyword>
<dbReference type="PROSITE" id="PS50011">
    <property type="entry name" value="PROTEIN_KINASE_DOM"/>
    <property type="match status" value="2"/>
</dbReference>
<dbReference type="PANTHER" id="PTHR27005">
    <property type="entry name" value="WALL-ASSOCIATED RECEPTOR KINASE-LIKE 21"/>
    <property type="match status" value="1"/>
</dbReference>
<keyword evidence="6" id="KW-0547">Nucleotide-binding</keyword>
<proteinExistence type="predicted"/>
<evidence type="ECO:0000313" key="17">
    <source>
        <dbReference type="Proteomes" id="UP000593562"/>
    </source>
</evidence>
<evidence type="ECO:0000256" key="10">
    <source>
        <dbReference type="ARBA" id="ARBA00023136"/>
    </source>
</evidence>
<dbReference type="PROSITE" id="PS00108">
    <property type="entry name" value="PROTEIN_KINASE_ST"/>
    <property type="match status" value="1"/>
</dbReference>
<evidence type="ECO:0000259" key="15">
    <source>
        <dbReference type="PROSITE" id="PS50011"/>
    </source>
</evidence>
<comment type="subcellular location">
    <subcellularLocation>
        <location evidence="1">Membrane</location>
        <topology evidence="1">Single-pass type I membrane protein</topology>
    </subcellularLocation>
</comment>
<evidence type="ECO:0000256" key="14">
    <source>
        <dbReference type="SAM" id="Phobius"/>
    </source>
</evidence>
<evidence type="ECO:0000256" key="12">
    <source>
        <dbReference type="ARBA" id="ARBA00047951"/>
    </source>
</evidence>
<keyword evidence="8" id="KW-0067">ATP-binding</keyword>
<feature type="domain" description="Protein kinase" evidence="15">
    <location>
        <begin position="367"/>
        <end position="567"/>
    </location>
</feature>
<evidence type="ECO:0000256" key="4">
    <source>
        <dbReference type="ARBA" id="ARBA00022692"/>
    </source>
</evidence>
<evidence type="ECO:0000256" key="13">
    <source>
        <dbReference type="SAM" id="MobiDB-lite"/>
    </source>
</evidence>
<dbReference type="InterPro" id="IPR000719">
    <property type="entry name" value="Prot_kinase_dom"/>
</dbReference>
<dbReference type="InParanoid" id="A0A7J7CCD2"/>
<dbReference type="Pfam" id="PF00069">
    <property type="entry name" value="Pkinase"/>
    <property type="match status" value="2"/>
</dbReference>
<dbReference type="EMBL" id="JAAARO010000018">
    <property type="protein sequence ID" value="KAF5731595.1"/>
    <property type="molecule type" value="Genomic_DNA"/>
</dbReference>
<evidence type="ECO:0000256" key="9">
    <source>
        <dbReference type="ARBA" id="ARBA00022989"/>
    </source>
</evidence>
<evidence type="ECO:0000313" key="16">
    <source>
        <dbReference type="EMBL" id="KAF5731595.1"/>
    </source>
</evidence>
<dbReference type="InterPro" id="IPR008271">
    <property type="entry name" value="Ser/Thr_kinase_AS"/>
</dbReference>
<dbReference type="Gene3D" id="3.30.200.20">
    <property type="entry name" value="Phosphorylase Kinase, domain 1"/>
    <property type="match status" value="1"/>
</dbReference>
<dbReference type="CDD" id="cd14066">
    <property type="entry name" value="STKc_IRAK"/>
    <property type="match status" value="1"/>
</dbReference>
<accession>A0A7J7CCD2</accession>
<dbReference type="Gene3D" id="1.10.510.10">
    <property type="entry name" value="Transferase(Phosphotransferase) domain 1"/>
    <property type="match status" value="2"/>
</dbReference>
<dbReference type="SMART" id="SM00220">
    <property type="entry name" value="S_TKc"/>
    <property type="match status" value="1"/>
</dbReference>
<protein>
    <submittedName>
        <fullName evidence="16">Wall-associated receptor kinase-like 8</fullName>
    </submittedName>
</protein>
<evidence type="ECO:0000256" key="5">
    <source>
        <dbReference type="ARBA" id="ARBA00022729"/>
    </source>
</evidence>
<evidence type="ECO:0000256" key="11">
    <source>
        <dbReference type="ARBA" id="ARBA00047558"/>
    </source>
</evidence>
<gene>
    <name evidence="16" type="ORF">HS088_TW18G00276</name>
</gene>
<feature type="domain" description="Protein kinase" evidence="15">
    <location>
        <begin position="97"/>
        <end position="372"/>
    </location>
</feature>
<keyword evidence="3" id="KW-0808">Transferase</keyword>
<dbReference type="InterPro" id="IPR011009">
    <property type="entry name" value="Kinase-like_dom_sf"/>
</dbReference>
<dbReference type="GO" id="GO:0004674">
    <property type="term" value="F:protein serine/threonine kinase activity"/>
    <property type="evidence" value="ECO:0007669"/>
    <property type="project" value="UniProtKB-KW"/>
</dbReference>
<dbReference type="AlphaFoldDB" id="A0A7J7CCD2"/>
<comment type="catalytic activity">
    <reaction evidence="12">
        <text>L-threonyl-[protein] + ATP = O-phospho-L-threonyl-[protein] + ADP + H(+)</text>
        <dbReference type="Rhea" id="RHEA:46608"/>
        <dbReference type="Rhea" id="RHEA-COMP:11060"/>
        <dbReference type="Rhea" id="RHEA-COMP:11605"/>
        <dbReference type="ChEBI" id="CHEBI:15378"/>
        <dbReference type="ChEBI" id="CHEBI:30013"/>
        <dbReference type="ChEBI" id="CHEBI:30616"/>
        <dbReference type="ChEBI" id="CHEBI:61977"/>
        <dbReference type="ChEBI" id="CHEBI:456216"/>
    </reaction>
</comment>
<name>A0A7J7CCD2_TRIWF</name>
<keyword evidence="10 14" id="KW-0472">Membrane</keyword>
<dbReference type="InterPro" id="IPR045274">
    <property type="entry name" value="WAK-like"/>
</dbReference>
<feature type="transmembrane region" description="Helical" evidence="14">
    <location>
        <begin position="20"/>
        <end position="43"/>
    </location>
</feature>
<comment type="catalytic activity">
    <reaction evidence="11">
        <text>L-seryl-[protein] + ATP = O-phospho-L-seryl-[protein] + ADP + H(+)</text>
        <dbReference type="Rhea" id="RHEA:17989"/>
        <dbReference type="Rhea" id="RHEA-COMP:9863"/>
        <dbReference type="Rhea" id="RHEA-COMP:11604"/>
        <dbReference type="ChEBI" id="CHEBI:15378"/>
        <dbReference type="ChEBI" id="CHEBI:29999"/>
        <dbReference type="ChEBI" id="CHEBI:30616"/>
        <dbReference type="ChEBI" id="CHEBI:83421"/>
        <dbReference type="ChEBI" id="CHEBI:456216"/>
    </reaction>
</comment>
<evidence type="ECO:0000256" key="1">
    <source>
        <dbReference type="ARBA" id="ARBA00004479"/>
    </source>
</evidence>
<keyword evidence="5" id="KW-0732">Signal</keyword>
<reference evidence="16 17" key="1">
    <citation type="journal article" date="2020" name="Nat. Commun.">
        <title>Genome of Tripterygium wilfordii and identification of cytochrome P450 involved in triptolide biosynthesis.</title>
        <authorList>
            <person name="Tu L."/>
            <person name="Su P."/>
            <person name="Zhang Z."/>
            <person name="Gao L."/>
            <person name="Wang J."/>
            <person name="Hu T."/>
            <person name="Zhou J."/>
            <person name="Zhang Y."/>
            <person name="Zhao Y."/>
            <person name="Liu Y."/>
            <person name="Song Y."/>
            <person name="Tong Y."/>
            <person name="Lu Y."/>
            <person name="Yang J."/>
            <person name="Xu C."/>
            <person name="Jia M."/>
            <person name="Peters R.J."/>
            <person name="Huang L."/>
            <person name="Gao W."/>
        </authorList>
    </citation>
    <scope>NUCLEOTIDE SEQUENCE [LARGE SCALE GENOMIC DNA]</scope>
    <source>
        <strain evidence="17">cv. XIE 37</strain>
        <tissue evidence="16">Leaf</tissue>
    </source>
</reference>
<keyword evidence="2" id="KW-0723">Serine/threonine-protein kinase</keyword>
<evidence type="ECO:0000256" key="7">
    <source>
        <dbReference type="ARBA" id="ARBA00022777"/>
    </source>
</evidence>
<organism evidence="16 17">
    <name type="scientific">Tripterygium wilfordii</name>
    <name type="common">Thunder God vine</name>
    <dbReference type="NCBI Taxonomy" id="458696"/>
    <lineage>
        <taxon>Eukaryota</taxon>
        <taxon>Viridiplantae</taxon>
        <taxon>Streptophyta</taxon>
        <taxon>Embryophyta</taxon>
        <taxon>Tracheophyta</taxon>
        <taxon>Spermatophyta</taxon>
        <taxon>Magnoliopsida</taxon>
        <taxon>eudicotyledons</taxon>
        <taxon>Gunneridae</taxon>
        <taxon>Pentapetalae</taxon>
        <taxon>rosids</taxon>
        <taxon>fabids</taxon>
        <taxon>Celastrales</taxon>
        <taxon>Celastraceae</taxon>
        <taxon>Tripterygium</taxon>
    </lineage>
</organism>
<dbReference type="GO" id="GO:0005524">
    <property type="term" value="F:ATP binding"/>
    <property type="evidence" value="ECO:0007669"/>
    <property type="project" value="UniProtKB-KW"/>
</dbReference>
<keyword evidence="9 14" id="KW-1133">Transmembrane helix</keyword>
<feature type="region of interest" description="Disordered" evidence="13">
    <location>
        <begin position="408"/>
        <end position="438"/>
    </location>
</feature>
<keyword evidence="7 16" id="KW-0418">Kinase</keyword>